<feature type="domain" description="Tyrosine-protein phosphatase" evidence="1">
    <location>
        <begin position="87"/>
        <end position="227"/>
    </location>
</feature>
<evidence type="ECO:0000313" key="4">
    <source>
        <dbReference type="Proteomes" id="UP001235939"/>
    </source>
</evidence>
<dbReference type="SUPFAM" id="SSF52799">
    <property type="entry name" value="(Phosphotyrosine protein) phosphatases II"/>
    <property type="match status" value="1"/>
</dbReference>
<feature type="domain" description="Tyrosine specific protein phosphatases" evidence="2">
    <location>
        <begin position="159"/>
        <end position="206"/>
    </location>
</feature>
<dbReference type="PROSITE" id="PS50056">
    <property type="entry name" value="TYR_PHOSPHATASE_2"/>
    <property type="match status" value="1"/>
</dbReference>
<dbReference type="PROSITE" id="PS50054">
    <property type="entry name" value="TYR_PHOSPHATASE_DUAL"/>
    <property type="match status" value="1"/>
</dbReference>
<dbReference type="EMBL" id="CP092874">
    <property type="protein sequence ID" value="UYV75053.1"/>
    <property type="molecule type" value="Genomic_DNA"/>
</dbReference>
<organism evidence="3 4">
    <name type="scientific">Cordylochernes scorpioides</name>
    <dbReference type="NCBI Taxonomy" id="51811"/>
    <lineage>
        <taxon>Eukaryota</taxon>
        <taxon>Metazoa</taxon>
        <taxon>Ecdysozoa</taxon>
        <taxon>Arthropoda</taxon>
        <taxon>Chelicerata</taxon>
        <taxon>Arachnida</taxon>
        <taxon>Pseudoscorpiones</taxon>
        <taxon>Cheliferoidea</taxon>
        <taxon>Chernetidae</taxon>
        <taxon>Cordylochernes</taxon>
    </lineage>
</organism>
<evidence type="ECO:0000259" key="2">
    <source>
        <dbReference type="PROSITE" id="PS50056"/>
    </source>
</evidence>
<dbReference type="Gene3D" id="3.90.190.10">
    <property type="entry name" value="Protein tyrosine phosphatase superfamily"/>
    <property type="match status" value="1"/>
</dbReference>
<dbReference type="PRINTS" id="PR01908">
    <property type="entry name" value="ADSPHPHTASE"/>
</dbReference>
<dbReference type="InterPro" id="IPR029021">
    <property type="entry name" value="Prot-tyrosine_phosphatase-like"/>
</dbReference>
<dbReference type="PANTHER" id="PTHR46377:SF1">
    <property type="entry name" value="DUAL SPECIFICITY PROTEIN PHOSPHATASE 19"/>
    <property type="match status" value="1"/>
</dbReference>
<protein>
    <submittedName>
        <fullName evidence="3">DUSP19</fullName>
    </submittedName>
</protein>
<dbReference type="Proteomes" id="UP001235939">
    <property type="component" value="Chromosome 12"/>
</dbReference>
<name>A0ABY6L256_9ARAC</name>
<dbReference type="InterPro" id="IPR000387">
    <property type="entry name" value="Tyr_Pase_dom"/>
</dbReference>
<dbReference type="PANTHER" id="PTHR46377">
    <property type="entry name" value="DUAL SPECIFICITY PROTEIN PHOSPHATASE 19"/>
    <property type="match status" value="1"/>
</dbReference>
<evidence type="ECO:0000259" key="1">
    <source>
        <dbReference type="PROSITE" id="PS50054"/>
    </source>
</evidence>
<dbReference type="CDD" id="cd14498">
    <property type="entry name" value="DSP"/>
    <property type="match status" value="1"/>
</dbReference>
<evidence type="ECO:0000313" key="3">
    <source>
        <dbReference type="EMBL" id="UYV75053.1"/>
    </source>
</evidence>
<dbReference type="InterPro" id="IPR000340">
    <property type="entry name" value="Dual-sp_phosphatase_cat-dom"/>
</dbReference>
<dbReference type="InterPro" id="IPR020422">
    <property type="entry name" value="TYR_PHOSPHATASE_DUAL_dom"/>
</dbReference>
<gene>
    <name evidence="3" type="ORF">LAZ67_12002240</name>
</gene>
<accession>A0ABY6L256</accession>
<dbReference type="SMART" id="SM00195">
    <property type="entry name" value="DSPc"/>
    <property type="match status" value="1"/>
</dbReference>
<proteinExistence type="predicted"/>
<sequence>MLQLPPILAKVQPHQRVQVTKRGSGIFMGDWLSDVVNFRHAEQLRRVSRINVTTVGGRKWSESRDGNLAEPQGWCPGFVVDTRPDLEVASILPGLYLGSQDVAYEETILRDLGITHILNLVPDSPNLFENRIVYKNVPLLDDTSGKLRFYLGGCLDFIDSGRAVGAVLVHCNAGISRAPAVVIAYLMARTGVSLDNAIASVRSVRPVARPNPTFMEQLREYERELQHSPVQKQNGRAEKMSPLTQHLTMFVDKNQREWDQHLPILLMAYRSAEHESTGYSPARMLFGHEL</sequence>
<keyword evidence="4" id="KW-1185">Reference proteome</keyword>
<dbReference type="Pfam" id="PF00782">
    <property type="entry name" value="DSPc"/>
    <property type="match status" value="1"/>
</dbReference>
<reference evidence="3 4" key="1">
    <citation type="submission" date="2022-01" db="EMBL/GenBank/DDBJ databases">
        <title>A chromosomal length assembly of Cordylochernes scorpioides.</title>
        <authorList>
            <person name="Zeh D."/>
            <person name="Zeh J."/>
        </authorList>
    </citation>
    <scope>NUCLEOTIDE SEQUENCE [LARGE SCALE GENOMIC DNA]</scope>
    <source>
        <strain evidence="3">IN4F17</strain>
        <tissue evidence="3">Whole Body</tissue>
    </source>
</reference>